<name>A0ABN2C1B3_9MICO</name>
<keyword evidence="4" id="KW-1185">Reference proteome</keyword>
<evidence type="ECO:0000313" key="3">
    <source>
        <dbReference type="EMBL" id="GAA1551033.1"/>
    </source>
</evidence>
<evidence type="ECO:0000256" key="1">
    <source>
        <dbReference type="ARBA" id="ARBA00022723"/>
    </source>
</evidence>
<dbReference type="PANTHER" id="PTHR46124">
    <property type="entry name" value="D-AMINOACYL-TRNA DEACYLASE"/>
    <property type="match status" value="1"/>
</dbReference>
<dbReference type="GO" id="GO:0016787">
    <property type="term" value="F:hydrolase activity"/>
    <property type="evidence" value="ECO:0007669"/>
    <property type="project" value="UniProtKB-KW"/>
</dbReference>
<reference evidence="3 4" key="1">
    <citation type="journal article" date="2019" name="Int. J. Syst. Evol. Microbiol.">
        <title>The Global Catalogue of Microorganisms (GCM) 10K type strain sequencing project: providing services to taxonomists for standard genome sequencing and annotation.</title>
        <authorList>
            <consortium name="The Broad Institute Genomics Platform"/>
            <consortium name="The Broad Institute Genome Sequencing Center for Infectious Disease"/>
            <person name="Wu L."/>
            <person name="Ma J."/>
        </authorList>
    </citation>
    <scope>NUCLEOTIDE SEQUENCE [LARGE SCALE GENOMIC DNA]</scope>
    <source>
        <strain evidence="3 4">JCM 14588</strain>
    </source>
</reference>
<protein>
    <submittedName>
        <fullName evidence="3">TatD family hydrolase</fullName>
    </submittedName>
</protein>
<dbReference type="InterPro" id="IPR032466">
    <property type="entry name" value="Metal_Hydrolase"/>
</dbReference>
<comment type="caution">
    <text evidence="3">The sequence shown here is derived from an EMBL/GenBank/DDBJ whole genome shotgun (WGS) entry which is preliminary data.</text>
</comment>
<dbReference type="SUPFAM" id="SSF51556">
    <property type="entry name" value="Metallo-dependent hydrolases"/>
    <property type="match status" value="1"/>
</dbReference>
<dbReference type="Pfam" id="PF01026">
    <property type="entry name" value="TatD_DNase"/>
    <property type="match status" value="1"/>
</dbReference>
<gene>
    <name evidence="3" type="ORF">GCM10009762_25240</name>
</gene>
<accession>A0ABN2C1B3</accession>
<dbReference type="InterPro" id="IPR001130">
    <property type="entry name" value="TatD-like"/>
</dbReference>
<dbReference type="PANTHER" id="PTHR46124:SF2">
    <property type="entry name" value="D-AMINOACYL-TRNA DEACYLASE"/>
    <property type="match status" value="1"/>
</dbReference>
<keyword evidence="2 3" id="KW-0378">Hydrolase</keyword>
<dbReference type="CDD" id="cd01310">
    <property type="entry name" value="TatD_DNAse"/>
    <property type="match status" value="1"/>
</dbReference>
<dbReference type="PIRSF" id="PIRSF005902">
    <property type="entry name" value="DNase_TatD"/>
    <property type="match status" value="1"/>
</dbReference>
<proteinExistence type="predicted"/>
<dbReference type="InterPro" id="IPR015991">
    <property type="entry name" value="TatD/YcfH-like"/>
</dbReference>
<dbReference type="Proteomes" id="UP001501288">
    <property type="component" value="Unassembled WGS sequence"/>
</dbReference>
<organism evidence="3 4">
    <name type="scientific">Dermacoccus barathri</name>
    <dbReference type="NCBI Taxonomy" id="322601"/>
    <lineage>
        <taxon>Bacteria</taxon>
        <taxon>Bacillati</taxon>
        <taxon>Actinomycetota</taxon>
        <taxon>Actinomycetes</taxon>
        <taxon>Micrococcales</taxon>
        <taxon>Dermacoccaceae</taxon>
        <taxon>Dermacoccus</taxon>
    </lineage>
</organism>
<evidence type="ECO:0000256" key="2">
    <source>
        <dbReference type="ARBA" id="ARBA00022801"/>
    </source>
</evidence>
<dbReference type="Gene3D" id="3.20.20.140">
    <property type="entry name" value="Metal-dependent hydrolases"/>
    <property type="match status" value="1"/>
</dbReference>
<sequence length="283" mass="30875">MNDENRTYRDKPEAPQPLPLAVVDNHTHLDISRDGAPKPDVRRTIDEAVAVGVDRMVQVGCDLDGARFTERVIDEHPELLGAVALHPNEVPKLAEAGELDAAYVEIERIAQHSRVRAVGETGLDYFRTGPDGIAVQQSGFRWHIALAKKLGKALQIHDRDAHDDVMRILAEDGAPDVTVLHCFSGDVEMARECVERGYYVSVAGVVTFKNAGDLRDALAQVPLENLLVETDAPYLTPSPHRGATNAPALVPLTVRALAEVKNVDVSTLCAALSENSERVYGPW</sequence>
<dbReference type="InterPro" id="IPR018228">
    <property type="entry name" value="DNase_TatD-rel_CS"/>
</dbReference>
<dbReference type="PROSITE" id="PS01091">
    <property type="entry name" value="TATD_3"/>
    <property type="match status" value="1"/>
</dbReference>
<dbReference type="EMBL" id="BAAANV010000053">
    <property type="protein sequence ID" value="GAA1551033.1"/>
    <property type="molecule type" value="Genomic_DNA"/>
</dbReference>
<evidence type="ECO:0000313" key="4">
    <source>
        <dbReference type="Proteomes" id="UP001501288"/>
    </source>
</evidence>
<dbReference type="RefSeq" id="WP_346030811.1">
    <property type="nucleotide sequence ID" value="NZ_BAAANV010000053.1"/>
</dbReference>
<dbReference type="NCBIfam" id="TIGR00010">
    <property type="entry name" value="YchF/TatD family DNA exonuclease"/>
    <property type="match status" value="1"/>
</dbReference>
<keyword evidence="1" id="KW-0479">Metal-binding</keyword>